<dbReference type="AlphaFoldDB" id="A0A1M7DCG8"/>
<gene>
    <name evidence="1" type="ORF">SAMN05444407_10653</name>
</gene>
<reference evidence="1 2" key="1">
    <citation type="submission" date="2016-11" db="EMBL/GenBank/DDBJ databases">
        <authorList>
            <person name="Jaros S."/>
            <person name="Januszkiewicz K."/>
            <person name="Wedrychowicz H."/>
        </authorList>
    </citation>
    <scope>NUCLEOTIDE SEQUENCE [LARGE SCALE GENOMIC DNA]</scope>
    <source>
        <strain evidence="1 2">DSM 27621</strain>
    </source>
</reference>
<dbReference type="STRING" id="1423959.SAMN05444407_10653"/>
<protein>
    <submittedName>
        <fullName evidence="1">Uncharacterized protein</fullName>
    </submittedName>
</protein>
<name>A0A1M7DCG8_9FLAO</name>
<evidence type="ECO:0000313" key="1">
    <source>
        <dbReference type="EMBL" id="SHL76899.1"/>
    </source>
</evidence>
<organism evidence="1 2">
    <name type="scientific">Chryseobacterium contaminans</name>
    <dbReference type="NCBI Taxonomy" id="1423959"/>
    <lineage>
        <taxon>Bacteria</taxon>
        <taxon>Pseudomonadati</taxon>
        <taxon>Bacteroidota</taxon>
        <taxon>Flavobacteriia</taxon>
        <taxon>Flavobacteriales</taxon>
        <taxon>Weeksellaceae</taxon>
        <taxon>Chryseobacterium group</taxon>
        <taxon>Chryseobacterium</taxon>
    </lineage>
</organism>
<evidence type="ECO:0000313" key="2">
    <source>
        <dbReference type="Proteomes" id="UP000184069"/>
    </source>
</evidence>
<dbReference type="Proteomes" id="UP000184069">
    <property type="component" value="Unassembled WGS sequence"/>
</dbReference>
<accession>A0A1M7DCG8</accession>
<sequence>MGVNDEEKKSYPHKFIHVYLEYGKLYVDIFT</sequence>
<dbReference type="EMBL" id="FRBM01000006">
    <property type="protein sequence ID" value="SHL76899.1"/>
    <property type="molecule type" value="Genomic_DNA"/>
</dbReference>
<proteinExistence type="predicted"/>